<name>A0AAE1FQB5_PETCI</name>
<keyword evidence="2" id="KW-1185">Reference proteome</keyword>
<evidence type="ECO:0000313" key="2">
    <source>
        <dbReference type="Proteomes" id="UP001286313"/>
    </source>
</evidence>
<dbReference type="Proteomes" id="UP001286313">
    <property type="component" value="Unassembled WGS sequence"/>
</dbReference>
<gene>
    <name evidence="1" type="ORF">Pcinc_017346</name>
</gene>
<accession>A0AAE1FQB5</accession>
<protein>
    <submittedName>
        <fullName evidence="1">Uncharacterized protein</fullName>
    </submittedName>
</protein>
<feature type="non-terminal residue" evidence="1">
    <location>
        <position position="17"/>
    </location>
</feature>
<comment type="caution">
    <text evidence="1">The sequence shown here is derived from an EMBL/GenBank/DDBJ whole genome shotgun (WGS) entry which is preliminary data.</text>
</comment>
<dbReference type="EMBL" id="JAWQEG010001606">
    <property type="protein sequence ID" value="KAK3877984.1"/>
    <property type="molecule type" value="Genomic_DNA"/>
</dbReference>
<evidence type="ECO:0000313" key="1">
    <source>
        <dbReference type="EMBL" id="KAK3877984.1"/>
    </source>
</evidence>
<dbReference type="AlphaFoldDB" id="A0AAE1FQB5"/>
<sequence>MSPEPNPNLTKHTPDIE</sequence>
<proteinExistence type="predicted"/>
<organism evidence="1 2">
    <name type="scientific">Petrolisthes cinctipes</name>
    <name type="common">Flat porcelain crab</name>
    <dbReference type="NCBI Taxonomy" id="88211"/>
    <lineage>
        <taxon>Eukaryota</taxon>
        <taxon>Metazoa</taxon>
        <taxon>Ecdysozoa</taxon>
        <taxon>Arthropoda</taxon>
        <taxon>Crustacea</taxon>
        <taxon>Multicrustacea</taxon>
        <taxon>Malacostraca</taxon>
        <taxon>Eumalacostraca</taxon>
        <taxon>Eucarida</taxon>
        <taxon>Decapoda</taxon>
        <taxon>Pleocyemata</taxon>
        <taxon>Anomura</taxon>
        <taxon>Galatheoidea</taxon>
        <taxon>Porcellanidae</taxon>
        <taxon>Petrolisthes</taxon>
    </lineage>
</organism>
<reference evidence="1" key="1">
    <citation type="submission" date="2023-10" db="EMBL/GenBank/DDBJ databases">
        <title>Genome assemblies of two species of porcelain crab, Petrolisthes cinctipes and Petrolisthes manimaculis (Anomura: Porcellanidae).</title>
        <authorList>
            <person name="Angst P."/>
        </authorList>
    </citation>
    <scope>NUCLEOTIDE SEQUENCE</scope>
    <source>
        <strain evidence="1">PB745_01</strain>
        <tissue evidence="1">Gill</tissue>
    </source>
</reference>